<dbReference type="PROSITE" id="PS51643">
    <property type="entry name" value="HD_CAS3"/>
    <property type="match status" value="1"/>
</dbReference>
<dbReference type="Gene3D" id="1.10.3210.30">
    <property type="match status" value="1"/>
</dbReference>
<proteinExistence type="inferred from homology"/>
<keyword evidence="9" id="KW-0051">Antiviral defense</keyword>
<evidence type="ECO:0000259" key="10">
    <source>
        <dbReference type="PROSITE" id="PS51192"/>
    </source>
</evidence>
<reference evidence="13" key="1">
    <citation type="submission" date="2020-10" db="EMBL/GenBank/DDBJ databases">
        <authorList>
            <person name="Hahn C.J."/>
            <person name="Laso-Perez R."/>
            <person name="Vulcano F."/>
            <person name="Vaziourakis K.-M."/>
            <person name="Stokke R."/>
            <person name="Steen I.H."/>
            <person name="Teske A."/>
            <person name="Boetius A."/>
            <person name="Liebeke M."/>
            <person name="Amann R."/>
            <person name="Knittel K."/>
        </authorList>
    </citation>
    <scope>NUCLEOTIDE SEQUENCE</scope>
    <source>
        <strain evidence="13">Gfbio:e3339647-f889-4370-9287-4fb5cb688e4c:AG392J18_GoMArc1</strain>
    </source>
</reference>
<dbReference type="Proteomes" id="UP000612009">
    <property type="component" value="Unassembled WGS sequence"/>
</dbReference>
<dbReference type="EC" id="3.1.-.-" evidence="13"/>
<evidence type="ECO:0000313" key="13">
    <source>
        <dbReference type="EMBL" id="CAD6491765.1"/>
    </source>
</evidence>
<name>A0A811TAE2_9EURY</name>
<evidence type="ECO:0000256" key="5">
    <source>
        <dbReference type="ARBA" id="ARBA00022741"/>
    </source>
</evidence>
<evidence type="ECO:0000256" key="3">
    <source>
        <dbReference type="ARBA" id="ARBA00022722"/>
    </source>
</evidence>
<dbReference type="PANTHER" id="PTHR47963">
    <property type="entry name" value="DEAD-BOX ATP-DEPENDENT RNA HELICASE 47, MITOCHONDRIAL"/>
    <property type="match status" value="1"/>
</dbReference>
<dbReference type="NCBIfam" id="TIGR01587">
    <property type="entry name" value="cas3_core"/>
    <property type="match status" value="1"/>
</dbReference>
<feature type="domain" description="HD Cas3-type" evidence="12">
    <location>
        <begin position="12"/>
        <end position="221"/>
    </location>
</feature>
<dbReference type="AlphaFoldDB" id="A0A811TAE2"/>
<evidence type="ECO:0000259" key="12">
    <source>
        <dbReference type="PROSITE" id="PS51643"/>
    </source>
</evidence>
<gene>
    <name evidence="13" type="primary">cas3</name>
    <name evidence="13" type="ORF">LAKADJCE_00191</name>
</gene>
<dbReference type="EMBL" id="CAJHIR010000007">
    <property type="protein sequence ID" value="CAD6491765.1"/>
    <property type="molecule type" value="Genomic_DNA"/>
</dbReference>
<evidence type="ECO:0000256" key="8">
    <source>
        <dbReference type="ARBA" id="ARBA00022840"/>
    </source>
</evidence>
<evidence type="ECO:0000256" key="9">
    <source>
        <dbReference type="ARBA" id="ARBA00023118"/>
    </source>
</evidence>
<protein>
    <submittedName>
        <fullName evidence="13">CRISPR-associated nuclease/helicase Cas3</fullName>
        <ecNumber evidence="13">3.1.-.-</ecNumber>
    </submittedName>
</protein>
<dbReference type="InterPro" id="IPR006474">
    <property type="entry name" value="Helicase_Cas3_CRISPR-ass_core"/>
</dbReference>
<comment type="similarity">
    <text evidence="2">In the central section; belongs to the CRISPR-associated helicase Cas3 family.</text>
</comment>
<dbReference type="InterPro" id="IPR011545">
    <property type="entry name" value="DEAD/DEAH_box_helicase_dom"/>
</dbReference>
<dbReference type="PANTHER" id="PTHR47963:SF9">
    <property type="entry name" value="CRISPR-ASSOCIATED ENDONUCLEASE_HELICASE CAS3"/>
    <property type="match status" value="1"/>
</dbReference>
<dbReference type="InterPro" id="IPR050547">
    <property type="entry name" value="DEAD_box_RNA_helicases"/>
</dbReference>
<dbReference type="InterPro" id="IPR038257">
    <property type="entry name" value="CRISPR-assoc_Cas3_HD_sf"/>
</dbReference>
<keyword evidence="4" id="KW-0479">Metal-binding</keyword>
<dbReference type="PROSITE" id="PS51192">
    <property type="entry name" value="HELICASE_ATP_BIND_1"/>
    <property type="match status" value="1"/>
</dbReference>
<dbReference type="GO" id="GO:0051607">
    <property type="term" value="P:defense response to virus"/>
    <property type="evidence" value="ECO:0007669"/>
    <property type="project" value="UniProtKB-KW"/>
</dbReference>
<dbReference type="Pfam" id="PF00270">
    <property type="entry name" value="DEAD"/>
    <property type="match status" value="1"/>
</dbReference>
<dbReference type="Pfam" id="PF22590">
    <property type="entry name" value="Cas3-like_C_2"/>
    <property type="match status" value="1"/>
</dbReference>
<dbReference type="InterPro" id="IPR014001">
    <property type="entry name" value="Helicase_ATP-bd"/>
</dbReference>
<keyword evidence="6 13" id="KW-0378">Hydrolase</keyword>
<evidence type="ECO:0000256" key="1">
    <source>
        <dbReference type="ARBA" id="ARBA00006847"/>
    </source>
</evidence>
<comment type="similarity">
    <text evidence="1">In the N-terminal section; belongs to the CRISPR-associated nuclease Cas3-HD family.</text>
</comment>
<dbReference type="GO" id="GO:0016787">
    <property type="term" value="F:hydrolase activity"/>
    <property type="evidence" value="ECO:0007669"/>
    <property type="project" value="UniProtKB-KW"/>
</dbReference>
<evidence type="ECO:0000259" key="11">
    <source>
        <dbReference type="PROSITE" id="PS51194"/>
    </source>
</evidence>
<dbReference type="NCBIfam" id="TIGR01596">
    <property type="entry name" value="cas3_HD"/>
    <property type="match status" value="1"/>
</dbReference>
<dbReference type="GO" id="GO:0140097">
    <property type="term" value="F:catalytic activity, acting on DNA"/>
    <property type="evidence" value="ECO:0007669"/>
    <property type="project" value="UniProtKB-ARBA"/>
</dbReference>
<dbReference type="SUPFAM" id="SSF52540">
    <property type="entry name" value="P-loop containing nucleoside triphosphate hydrolases"/>
    <property type="match status" value="1"/>
</dbReference>
<feature type="domain" description="Helicase ATP-binding" evidence="10">
    <location>
        <begin position="273"/>
        <end position="463"/>
    </location>
</feature>
<evidence type="ECO:0000256" key="7">
    <source>
        <dbReference type="ARBA" id="ARBA00022806"/>
    </source>
</evidence>
<dbReference type="GO" id="GO:0003724">
    <property type="term" value="F:RNA helicase activity"/>
    <property type="evidence" value="ECO:0007669"/>
    <property type="project" value="TreeGrafter"/>
</dbReference>
<dbReference type="InterPro" id="IPR054712">
    <property type="entry name" value="Cas3-like_dom"/>
</dbReference>
<dbReference type="Gene3D" id="3.40.50.300">
    <property type="entry name" value="P-loop containing nucleotide triphosphate hydrolases"/>
    <property type="match status" value="2"/>
</dbReference>
<keyword evidence="7 13" id="KW-0347">Helicase</keyword>
<organism evidence="13 14">
    <name type="scientific">Candidatus Argoarchaeum ethanivorans</name>
    <dbReference type="NCBI Taxonomy" id="2608793"/>
    <lineage>
        <taxon>Archaea</taxon>
        <taxon>Methanobacteriati</taxon>
        <taxon>Methanobacteriota</taxon>
        <taxon>Stenosarchaea group</taxon>
        <taxon>Methanomicrobia</taxon>
        <taxon>Methanosarcinales</taxon>
        <taxon>Methanosarcinales incertae sedis</taxon>
        <taxon>GOM Arc I cluster</taxon>
        <taxon>Candidatus Argoarchaeum</taxon>
    </lineage>
</organism>
<dbReference type="SMART" id="SM00490">
    <property type="entry name" value="HELICc"/>
    <property type="match status" value="1"/>
</dbReference>
<comment type="caution">
    <text evidence="13">The sequence shown here is derived from an EMBL/GenBank/DDBJ whole genome shotgun (WGS) entry which is preliminary data.</text>
</comment>
<dbReference type="InterPro" id="IPR006483">
    <property type="entry name" value="CRISPR-assoc_Cas3_HD"/>
</dbReference>
<feature type="domain" description="Helicase C-terminal" evidence="11">
    <location>
        <begin position="487"/>
        <end position="630"/>
    </location>
</feature>
<dbReference type="InterPro" id="IPR001650">
    <property type="entry name" value="Helicase_C-like"/>
</dbReference>
<dbReference type="GO" id="GO:0004518">
    <property type="term" value="F:nuclease activity"/>
    <property type="evidence" value="ECO:0007669"/>
    <property type="project" value="UniProtKB-KW"/>
</dbReference>
<dbReference type="CDD" id="cd09641">
    <property type="entry name" value="Cas3''_I"/>
    <property type="match status" value="1"/>
</dbReference>
<evidence type="ECO:0000256" key="4">
    <source>
        <dbReference type="ARBA" id="ARBA00022723"/>
    </source>
</evidence>
<keyword evidence="8" id="KW-0067">ATP-binding</keyword>
<dbReference type="GO" id="GO:0005524">
    <property type="term" value="F:ATP binding"/>
    <property type="evidence" value="ECO:0007669"/>
    <property type="project" value="UniProtKB-KW"/>
</dbReference>
<dbReference type="PROSITE" id="PS51194">
    <property type="entry name" value="HELICASE_CTER"/>
    <property type="match status" value="1"/>
</dbReference>
<dbReference type="GO" id="GO:0046872">
    <property type="term" value="F:metal ion binding"/>
    <property type="evidence" value="ECO:0007669"/>
    <property type="project" value="UniProtKB-KW"/>
</dbReference>
<dbReference type="SMART" id="SM00487">
    <property type="entry name" value="DEXDc"/>
    <property type="match status" value="1"/>
</dbReference>
<sequence>MSPSELIAKKRDDGIFQTFEGHITDSLLILKDYFIKNREVLKEFSKNFGLERNSLYNLLFLSVYLHDIGKLTEEFQQNIKAGKPCASVSHAFFALPFIESDFQEDEMNNLLKLTILSHHSQLYNQIFENAKLKNKVTYIKYEIKRHIGKSELIYEEHFSDIFSLENKAIYSEWEYLSHFNMRRKIQRNELERLKRGYQKNTRTKAVYCLVLAVLKHCDQKASGYFDKAKLGQKSIHGSVIDQKALDGINYSLKLFKSSERFLLDQYEPYEYQKHAMEIDYCGIISAPCGRGKTEASLLAASRILESHKKNRIIFALPTQITSNAMYERLKKIFGDGNVGIYHGMSRFIHGGEGTWSETEDEDIKTLVYDEKVFAKPVIVTTIDHLIYSLVHGYKQSDFALGNILNSVIIFDEIHYYETYTLRYILDCFEILKELHIPHIAMSGTLLEFIINRLGKTEYKLIEDQEGMDFEPFIIQREQHSIFNALDRIEQLYDSNKNQIIILNTVKRAKDMYRRLKTKVSDILLLHSQFTFEDRWKKEAAIQELDGKRPWILVSTQAIEISVDISCDVMHTELAPIDAIGQRGGRLNRKGRTHKNEHIMYLYEPENHKPYYFDGKNVDIEDFVEKTDKVIGNTPISYRLIKSLCNAVYTDVKLRKTNLEGVFEDCILFGKTPWEIRGIQEEGGGNLIKLRDESYPTIDVIPDGYWDQIKDAPKKIEKYKVKIPFWWYSKFYEMFRPEEGKYEKYIICRIPYTTEYGFDMDKEPEHTMVF</sequence>
<dbReference type="InterPro" id="IPR027417">
    <property type="entry name" value="P-loop_NTPase"/>
</dbReference>
<dbReference type="GO" id="GO:0003723">
    <property type="term" value="F:RNA binding"/>
    <property type="evidence" value="ECO:0007669"/>
    <property type="project" value="TreeGrafter"/>
</dbReference>
<evidence type="ECO:0000256" key="6">
    <source>
        <dbReference type="ARBA" id="ARBA00022801"/>
    </source>
</evidence>
<keyword evidence="3" id="KW-0540">Nuclease</keyword>
<evidence type="ECO:0000313" key="14">
    <source>
        <dbReference type="Proteomes" id="UP000612009"/>
    </source>
</evidence>
<accession>A0A811TAE2</accession>
<evidence type="ECO:0000256" key="2">
    <source>
        <dbReference type="ARBA" id="ARBA00009046"/>
    </source>
</evidence>
<keyword evidence="5" id="KW-0547">Nucleotide-binding</keyword>